<evidence type="ECO:0000256" key="2">
    <source>
        <dbReference type="PROSITE-ProRule" id="PRU00169"/>
    </source>
</evidence>
<dbReference type="Gene3D" id="3.40.50.2300">
    <property type="match status" value="1"/>
</dbReference>
<dbReference type="PANTHER" id="PTHR43874">
    <property type="entry name" value="TWO-COMPONENT RESPONSE REGULATOR"/>
    <property type="match status" value="1"/>
</dbReference>
<evidence type="ECO:0000259" key="3">
    <source>
        <dbReference type="PROSITE" id="PS50110"/>
    </source>
</evidence>
<feature type="modified residue" description="4-aspartylphosphate" evidence="2">
    <location>
        <position position="76"/>
    </location>
</feature>
<dbReference type="GO" id="GO:0009736">
    <property type="term" value="P:cytokinin-activated signaling pathway"/>
    <property type="evidence" value="ECO:0007669"/>
    <property type="project" value="InterPro"/>
</dbReference>
<dbReference type="PANTHER" id="PTHR43874:SF33">
    <property type="entry name" value="TWO-COMPONENT RESPONSE REGULATOR ORR8"/>
    <property type="match status" value="1"/>
</dbReference>
<evidence type="ECO:0000313" key="5">
    <source>
        <dbReference type="Proteomes" id="UP000324897"/>
    </source>
</evidence>
<dbReference type="Gramene" id="TVU06669">
    <property type="protein sequence ID" value="TVU06669"/>
    <property type="gene ID" value="EJB05_49893"/>
</dbReference>
<keyword evidence="1" id="KW-0902">Two-component regulatory system</keyword>
<accession>A0A5J9T5E8</accession>
<dbReference type="SMART" id="SM00448">
    <property type="entry name" value="REC"/>
    <property type="match status" value="1"/>
</dbReference>
<dbReference type="Pfam" id="PF00072">
    <property type="entry name" value="Response_reg"/>
    <property type="match status" value="1"/>
</dbReference>
<dbReference type="InterPro" id="IPR011006">
    <property type="entry name" value="CheY-like_superfamily"/>
</dbReference>
<evidence type="ECO:0000313" key="4">
    <source>
        <dbReference type="EMBL" id="TVU06669.1"/>
    </source>
</evidence>
<feature type="domain" description="Response regulatory" evidence="3">
    <location>
        <begin position="16"/>
        <end position="142"/>
    </location>
</feature>
<proteinExistence type="predicted"/>
<dbReference type="AlphaFoldDB" id="A0A5J9T5E8"/>
<protein>
    <recommendedName>
        <fullName evidence="3">Response regulatory domain-containing protein</fullName>
    </recommendedName>
</protein>
<reference evidence="4 5" key="1">
    <citation type="journal article" date="2019" name="Sci. Rep.">
        <title>A high-quality genome of Eragrostis curvula grass provides insights into Poaceae evolution and supports new strategies to enhance forage quality.</title>
        <authorList>
            <person name="Carballo J."/>
            <person name="Santos B.A.C.M."/>
            <person name="Zappacosta D."/>
            <person name="Garbus I."/>
            <person name="Selva J.P."/>
            <person name="Gallo C.A."/>
            <person name="Diaz A."/>
            <person name="Albertini E."/>
            <person name="Caccamo M."/>
            <person name="Echenique V."/>
        </authorList>
    </citation>
    <scope>NUCLEOTIDE SEQUENCE [LARGE SCALE GENOMIC DNA]</scope>
    <source>
        <strain evidence="5">cv. Victoria</strain>
        <tissue evidence="4">Leaf</tissue>
    </source>
</reference>
<comment type="caution">
    <text evidence="4">The sequence shown here is derived from an EMBL/GenBank/DDBJ whole genome shotgun (WGS) entry which is preliminary data.</text>
</comment>
<dbReference type="Proteomes" id="UP000324897">
    <property type="component" value="Unassembled WGS sequence"/>
</dbReference>
<keyword evidence="2" id="KW-0597">Phosphoprotein</keyword>
<dbReference type="PROSITE" id="PS50110">
    <property type="entry name" value="RESPONSE_REGULATORY"/>
    <property type="match status" value="1"/>
</dbReference>
<dbReference type="EMBL" id="RWGY01000051">
    <property type="protein sequence ID" value="TVU06669.1"/>
    <property type="molecule type" value="Genomic_DNA"/>
</dbReference>
<dbReference type="InterPro" id="IPR001789">
    <property type="entry name" value="Sig_transdc_resp-reg_receiver"/>
</dbReference>
<dbReference type="OrthoDB" id="599780at2759"/>
<dbReference type="GO" id="GO:0000160">
    <property type="term" value="P:phosphorelay signal transduction system"/>
    <property type="evidence" value="ECO:0007669"/>
    <property type="project" value="UniProtKB-KW"/>
</dbReference>
<dbReference type="InterPro" id="IPR045279">
    <property type="entry name" value="ARR-like"/>
</dbReference>
<dbReference type="SUPFAM" id="SSF52172">
    <property type="entry name" value="CheY-like"/>
    <property type="match status" value="1"/>
</dbReference>
<keyword evidence="5" id="KW-1185">Reference proteome</keyword>
<evidence type="ECO:0000256" key="1">
    <source>
        <dbReference type="ARBA" id="ARBA00023012"/>
    </source>
</evidence>
<sequence length="142" mass="15642">MSTSQIANASTEASPHVLVVDDATVDRLIASKLLQRSNIRAKGFNLLFHVVTAADGPKKALKVLDEENDVKMILTDYCMPEMTGYDLLMAVKELPKLKHLPVVIMSAESIPSRIKDCMDGGAKEYIVKPLRATDIARILSYI</sequence>
<name>A0A5J9T5E8_9POAL</name>
<organism evidence="4 5">
    <name type="scientific">Eragrostis curvula</name>
    <name type="common">weeping love grass</name>
    <dbReference type="NCBI Taxonomy" id="38414"/>
    <lineage>
        <taxon>Eukaryota</taxon>
        <taxon>Viridiplantae</taxon>
        <taxon>Streptophyta</taxon>
        <taxon>Embryophyta</taxon>
        <taxon>Tracheophyta</taxon>
        <taxon>Spermatophyta</taxon>
        <taxon>Magnoliopsida</taxon>
        <taxon>Liliopsida</taxon>
        <taxon>Poales</taxon>
        <taxon>Poaceae</taxon>
        <taxon>PACMAD clade</taxon>
        <taxon>Chloridoideae</taxon>
        <taxon>Eragrostideae</taxon>
        <taxon>Eragrostidinae</taxon>
        <taxon>Eragrostis</taxon>
    </lineage>
</organism>
<gene>
    <name evidence="4" type="ORF">EJB05_49893</name>
</gene>